<evidence type="ECO:0000256" key="4">
    <source>
        <dbReference type="ARBA" id="ARBA00022989"/>
    </source>
</evidence>
<dbReference type="Proteomes" id="UP001501612">
    <property type="component" value="Unassembled WGS sequence"/>
</dbReference>
<feature type="transmembrane region" description="Helical" evidence="6">
    <location>
        <begin position="22"/>
        <end position="39"/>
    </location>
</feature>
<keyword evidence="8" id="KW-1185">Reference proteome</keyword>
<keyword evidence="4 6" id="KW-1133">Transmembrane helix</keyword>
<proteinExistence type="predicted"/>
<sequence>MSAAHGHLWHHHGHGPLHRTPAHLKLAGLVVFMLAVVAVPRDALAWHAVPAAVVVVVVAVSGVPLRHLLPRMLVETPFVVFALLVPFVATGPRTDVLGLSLSEPGLVAAGAFLAKATIGVVASLTVAATTTGPELVDGLRRLRVPDLLVQITGFMLRYLEVVTGESGRMMVAMRARGFDPRRPRHWPVLARSLGALFIRSYERGERVHLAMLARGHTTERSA</sequence>
<comment type="subcellular location">
    <subcellularLocation>
        <location evidence="1">Cell membrane</location>
        <topology evidence="1">Multi-pass membrane protein</topology>
    </subcellularLocation>
</comment>
<evidence type="ECO:0000313" key="7">
    <source>
        <dbReference type="EMBL" id="GAA1919483.1"/>
    </source>
</evidence>
<keyword evidence="2" id="KW-1003">Cell membrane</keyword>
<dbReference type="InterPro" id="IPR051611">
    <property type="entry name" value="ECF_transporter_component"/>
</dbReference>
<dbReference type="RefSeq" id="WP_344006925.1">
    <property type="nucleotide sequence ID" value="NZ_BAAAMY010000004.1"/>
</dbReference>
<feature type="transmembrane region" description="Helical" evidence="6">
    <location>
        <begin position="109"/>
        <end position="131"/>
    </location>
</feature>
<keyword evidence="3 6" id="KW-0812">Transmembrane</keyword>
<keyword evidence="5 6" id="KW-0472">Membrane</keyword>
<dbReference type="PANTHER" id="PTHR34857:SF2">
    <property type="entry name" value="SLL0384 PROTEIN"/>
    <property type="match status" value="1"/>
</dbReference>
<evidence type="ECO:0000256" key="1">
    <source>
        <dbReference type="ARBA" id="ARBA00004651"/>
    </source>
</evidence>
<feature type="transmembrane region" description="Helical" evidence="6">
    <location>
        <begin position="72"/>
        <end position="89"/>
    </location>
</feature>
<evidence type="ECO:0000256" key="5">
    <source>
        <dbReference type="ARBA" id="ARBA00023136"/>
    </source>
</evidence>
<evidence type="ECO:0000256" key="2">
    <source>
        <dbReference type="ARBA" id="ARBA00022475"/>
    </source>
</evidence>
<comment type="caution">
    <text evidence="7">The sequence shown here is derived from an EMBL/GenBank/DDBJ whole genome shotgun (WGS) entry which is preliminary data.</text>
</comment>
<evidence type="ECO:0000256" key="6">
    <source>
        <dbReference type="SAM" id="Phobius"/>
    </source>
</evidence>
<dbReference type="EMBL" id="BAAAMY010000004">
    <property type="protein sequence ID" value="GAA1919483.1"/>
    <property type="molecule type" value="Genomic_DNA"/>
</dbReference>
<accession>A0ABN2PE84</accession>
<feature type="transmembrane region" description="Helical" evidence="6">
    <location>
        <begin position="45"/>
        <end position="65"/>
    </location>
</feature>
<name>A0ABN2PE84_9ACTN</name>
<organism evidence="7 8">
    <name type="scientific">Nocardioides lentus</name>
    <dbReference type="NCBI Taxonomy" id="338077"/>
    <lineage>
        <taxon>Bacteria</taxon>
        <taxon>Bacillati</taxon>
        <taxon>Actinomycetota</taxon>
        <taxon>Actinomycetes</taxon>
        <taxon>Propionibacteriales</taxon>
        <taxon>Nocardioidaceae</taxon>
        <taxon>Nocardioides</taxon>
    </lineage>
</organism>
<dbReference type="CDD" id="cd16914">
    <property type="entry name" value="EcfT"/>
    <property type="match status" value="1"/>
</dbReference>
<dbReference type="NCBIfam" id="TIGR02454">
    <property type="entry name" value="ECF_T_CbiQ"/>
    <property type="match status" value="1"/>
</dbReference>
<gene>
    <name evidence="7" type="primary">cbiQ</name>
    <name evidence="7" type="ORF">GCM10009737_21280</name>
</gene>
<dbReference type="Pfam" id="PF02361">
    <property type="entry name" value="CbiQ"/>
    <property type="match status" value="1"/>
</dbReference>
<dbReference type="PANTHER" id="PTHR34857">
    <property type="entry name" value="SLL0384 PROTEIN"/>
    <property type="match status" value="1"/>
</dbReference>
<protein>
    <submittedName>
        <fullName evidence="7">Cobalt ECF transporter T component CbiQ</fullName>
    </submittedName>
</protein>
<dbReference type="InterPro" id="IPR003339">
    <property type="entry name" value="ABC/ECF_trnsptr_transmembrane"/>
</dbReference>
<reference evidence="7 8" key="1">
    <citation type="journal article" date="2019" name="Int. J. Syst. Evol. Microbiol.">
        <title>The Global Catalogue of Microorganisms (GCM) 10K type strain sequencing project: providing services to taxonomists for standard genome sequencing and annotation.</title>
        <authorList>
            <consortium name="The Broad Institute Genomics Platform"/>
            <consortium name="The Broad Institute Genome Sequencing Center for Infectious Disease"/>
            <person name="Wu L."/>
            <person name="Ma J."/>
        </authorList>
    </citation>
    <scope>NUCLEOTIDE SEQUENCE [LARGE SCALE GENOMIC DNA]</scope>
    <source>
        <strain evidence="7 8">JCM 14046</strain>
    </source>
</reference>
<evidence type="ECO:0000313" key="8">
    <source>
        <dbReference type="Proteomes" id="UP001501612"/>
    </source>
</evidence>
<evidence type="ECO:0000256" key="3">
    <source>
        <dbReference type="ARBA" id="ARBA00022692"/>
    </source>
</evidence>
<dbReference type="InterPro" id="IPR012809">
    <property type="entry name" value="ECF_CbiQ"/>
</dbReference>